<gene>
    <name evidence="2" type="ORF">BOKJ2_LOCUS1816</name>
</gene>
<dbReference type="Gene3D" id="3.10.100.10">
    <property type="entry name" value="Mannose-Binding Protein A, subunit A"/>
    <property type="match status" value="1"/>
</dbReference>
<reference evidence="2" key="1">
    <citation type="submission" date="2020-09" db="EMBL/GenBank/DDBJ databases">
        <authorList>
            <person name="Kikuchi T."/>
        </authorList>
    </citation>
    <scope>NUCLEOTIDE SEQUENCE</scope>
    <source>
        <strain evidence="2">SH1</strain>
    </source>
</reference>
<name>A0A811JV67_9BILA</name>
<dbReference type="SUPFAM" id="SSF56436">
    <property type="entry name" value="C-type lectin-like"/>
    <property type="match status" value="1"/>
</dbReference>
<dbReference type="EMBL" id="CAJFDH010000001">
    <property type="protein sequence ID" value="CAD5207132.1"/>
    <property type="molecule type" value="Genomic_DNA"/>
</dbReference>
<keyword evidence="3" id="KW-1185">Reference proteome</keyword>
<dbReference type="Proteomes" id="UP000783686">
    <property type="component" value="Unassembled WGS sequence"/>
</dbReference>
<dbReference type="Proteomes" id="UP000614601">
    <property type="component" value="Unassembled WGS sequence"/>
</dbReference>
<organism evidence="2 3">
    <name type="scientific">Bursaphelenchus okinawaensis</name>
    <dbReference type="NCBI Taxonomy" id="465554"/>
    <lineage>
        <taxon>Eukaryota</taxon>
        <taxon>Metazoa</taxon>
        <taxon>Ecdysozoa</taxon>
        <taxon>Nematoda</taxon>
        <taxon>Chromadorea</taxon>
        <taxon>Rhabditida</taxon>
        <taxon>Tylenchina</taxon>
        <taxon>Tylenchomorpha</taxon>
        <taxon>Aphelenchoidea</taxon>
        <taxon>Aphelenchoididae</taxon>
        <taxon>Bursaphelenchus</taxon>
    </lineage>
</organism>
<dbReference type="PROSITE" id="PS50041">
    <property type="entry name" value="C_TYPE_LECTIN_2"/>
    <property type="match status" value="1"/>
</dbReference>
<evidence type="ECO:0000259" key="1">
    <source>
        <dbReference type="PROSITE" id="PS50041"/>
    </source>
</evidence>
<feature type="domain" description="C-type lectin" evidence="1">
    <location>
        <begin position="81"/>
        <end position="191"/>
    </location>
</feature>
<evidence type="ECO:0000313" key="2">
    <source>
        <dbReference type="EMBL" id="CAD5207132.1"/>
    </source>
</evidence>
<dbReference type="OrthoDB" id="5877732at2759"/>
<dbReference type="AlphaFoldDB" id="A0A811JV67"/>
<protein>
    <recommendedName>
        <fullName evidence="1">C-type lectin domain-containing protein</fullName>
    </recommendedName>
</protein>
<dbReference type="CDD" id="cd00037">
    <property type="entry name" value="CLECT"/>
    <property type="match status" value="1"/>
</dbReference>
<comment type="caution">
    <text evidence="2">The sequence shown here is derived from an EMBL/GenBank/DDBJ whole genome shotgun (WGS) entry which is preliminary data.</text>
</comment>
<dbReference type="Pfam" id="PF00059">
    <property type="entry name" value="Lectin_C"/>
    <property type="match status" value="1"/>
</dbReference>
<sequence length="211" mass="24216">MRYNEAEEFCKSLGGTVGNGHETLTFLTPYWTKSSTPCTYKTLKGTTKRSCTKKANVICEIDPIQPVIHSPCPSNWIHNPRTSACYYTANDIKRWSLADKFCWKITRPFDVDGHIVTIHNERENEFVAKLASKTGNKNAYLGAIGNPSDKKLWSWFDNTYFPSYSNWGEDQPNSSYKTSTILVMNVTSKQWYNYHPTRVLEDVVTICKFDL</sequence>
<dbReference type="InterPro" id="IPR016186">
    <property type="entry name" value="C-type_lectin-like/link_sf"/>
</dbReference>
<proteinExistence type="predicted"/>
<accession>A0A811JV67</accession>
<dbReference type="InterPro" id="IPR016187">
    <property type="entry name" value="CTDL_fold"/>
</dbReference>
<dbReference type="SMART" id="SM00034">
    <property type="entry name" value="CLECT"/>
    <property type="match status" value="1"/>
</dbReference>
<dbReference type="PANTHER" id="PTHR22803">
    <property type="entry name" value="MANNOSE, PHOSPHOLIPASE, LECTIN RECEPTOR RELATED"/>
    <property type="match status" value="1"/>
</dbReference>
<evidence type="ECO:0000313" key="3">
    <source>
        <dbReference type="Proteomes" id="UP000614601"/>
    </source>
</evidence>
<dbReference type="EMBL" id="CAJFCW020000001">
    <property type="protein sequence ID" value="CAG9084464.1"/>
    <property type="molecule type" value="Genomic_DNA"/>
</dbReference>
<dbReference type="InterPro" id="IPR050111">
    <property type="entry name" value="C-type_lectin/snaclec_domain"/>
</dbReference>
<dbReference type="InterPro" id="IPR001304">
    <property type="entry name" value="C-type_lectin-like"/>
</dbReference>